<feature type="region of interest" description="Disordered" evidence="15">
    <location>
        <begin position="465"/>
        <end position="498"/>
    </location>
</feature>
<dbReference type="Pfam" id="PF00069">
    <property type="entry name" value="Pkinase"/>
    <property type="match status" value="1"/>
</dbReference>
<dbReference type="InterPro" id="IPR020635">
    <property type="entry name" value="Tyr_kinase_cat_dom"/>
</dbReference>
<dbReference type="InterPro" id="IPR000719">
    <property type="entry name" value="Prot_kinase_dom"/>
</dbReference>
<keyword evidence="10" id="KW-1133">Transmembrane helix</keyword>
<dbReference type="AlphaFoldDB" id="A0A2K2CUI9"/>
<evidence type="ECO:0000256" key="8">
    <source>
        <dbReference type="ARBA" id="ARBA00022741"/>
    </source>
</evidence>
<dbReference type="InterPro" id="IPR017441">
    <property type="entry name" value="Protein_kinase_ATP_BS"/>
</dbReference>
<keyword evidence="4" id="KW-1003">Cell membrane</keyword>
<evidence type="ECO:0000256" key="2">
    <source>
        <dbReference type="ARBA" id="ARBA00008536"/>
    </source>
</evidence>
<dbReference type="PROSITE" id="PS00109">
    <property type="entry name" value="PROTEIN_KINASE_TYR"/>
    <property type="match status" value="1"/>
</dbReference>
<reference evidence="18" key="2">
    <citation type="submission" date="2017-06" db="EMBL/GenBank/DDBJ databases">
        <title>WGS assembly of Brachypodium distachyon.</title>
        <authorList>
            <consortium name="The International Brachypodium Initiative"/>
            <person name="Lucas S."/>
            <person name="Harmon-Smith M."/>
            <person name="Lail K."/>
            <person name="Tice H."/>
            <person name="Grimwood J."/>
            <person name="Bruce D."/>
            <person name="Barry K."/>
            <person name="Shu S."/>
            <person name="Lindquist E."/>
            <person name="Wang M."/>
            <person name="Pitluck S."/>
            <person name="Vogel J.P."/>
            <person name="Garvin D.F."/>
            <person name="Mockler T.C."/>
            <person name="Schmutz J."/>
            <person name="Rokhsar D."/>
            <person name="Bevan M.W."/>
        </authorList>
    </citation>
    <scope>NUCLEOTIDE SEQUENCE</scope>
    <source>
        <strain evidence="18">Bd21</strain>
    </source>
</reference>
<feature type="binding site" evidence="14">
    <location>
        <position position="212"/>
    </location>
    <ligand>
        <name>ATP</name>
        <dbReference type="ChEBI" id="CHEBI:30616"/>
    </ligand>
</feature>
<dbReference type="InParanoid" id="A0A2K2CUI9"/>
<proteinExistence type="inferred from homology"/>
<evidence type="ECO:0000313" key="19">
    <source>
        <dbReference type="EnsemblPlants" id="PNT65690"/>
    </source>
</evidence>
<dbReference type="PROSITE" id="PS00107">
    <property type="entry name" value="PROTEIN_KINASE_ATP"/>
    <property type="match status" value="1"/>
</dbReference>
<reference evidence="18 19" key="1">
    <citation type="journal article" date="2010" name="Nature">
        <title>Genome sequencing and analysis of the model grass Brachypodium distachyon.</title>
        <authorList>
            <consortium name="International Brachypodium Initiative"/>
        </authorList>
    </citation>
    <scope>NUCLEOTIDE SEQUENCE [LARGE SCALE GENOMIC DNA]</scope>
    <source>
        <strain evidence="18 19">Bd21</strain>
    </source>
</reference>
<keyword evidence="8 14" id="KW-0547">Nucleotide-binding</keyword>
<keyword evidence="12" id="KW-0675">Receptor</keyword>
<dbReference type="PROSITE" id="PS51473">
    <property type="entry name" value="GNK2"/>
    <property type="match status" value="1"/>
</dbReference>
<dbReference type="Gramene" id="PNT65690">
    <property type="protein sequence ID" value="PNT65690"/>
    <property type="gene ID" value="BRADI_3g00942v3"/>
</dbReference>
<dbReference type="SUPFAM" id="SSF56112">
    <property type="entry name" value="Protein kinase-like (PK-like)"/>
    <property type="match status" value="1"/>
</dbReference>
<dbReference type="FunFam" id="1.10.510.10:FF:000240">
    <property type="entry name" value="Lectin-domain containing receptor kinase A4.3"/>
    <property type="match status" value="1"/>
</dbReference>
<dbReference type="InterPro" id="IPR038408">
    <property type="entry name" value="GNK2_sf"/>
</dbReference>
<organism evidence="18">
    <name type="scientific">Brachypodium distachyon</name>
    <name type="common">Purple false brome</name>
    <name type="synonym">Trachynia distachya</name>
    <dbReference type="NCBI Taxonomy" id="15368"/>
    <lineage>
        <taxon>Eukaryota</taxon>
        <taxon>Viridiplantae</taxon>
        <taxon>Streptophyta</taxon>
        <taxon>Embryophyta</taxon>
        <taxon>Tracheophyta</taxon>
        <taxon>Spermatophyta</taxon>
        <taxon>Magnoliopsida</taxon>
        <taxon>Liliopsida</taxon>
        <taxon>Poales</taxon>
        <taxon>Poaceae</taxon>
        <taxon>BOP clade</taxon>
        <taxon>Pooideae</taxon>
        <taxon>Stipodae</taxon>
        <taxon>Brachypodieae</taxon>
        <taxon>Brachypodium</taxon>
    </lineage>
</organism>
<keyword evidence="9 14" id="KW-0067">ATP-binding</keyword>
<evidence type="ECO:0000256" key="5">
    <source>
        <dbReference type="ARBA" id="ARBA00022692"/>
    </source>
</evidence>
<dbReference type="STRING" id="15368.A0A2K2CUI9"/>
<dbReference type="InterPro" id="IPR011009">
    <property type="entry name" value="Kinase-like_dom_sf"/>
</dbReference>
<accession>A0A2K2CUI9</accession>
<feature type="domain" description="Protein kinase" evidence="16">
    <location>
        <begin position="182"/>
        <end position="470"/>
    </location>
</feature>
<comment type="similarity">
    <text evidence="3">In the C-terminal section; belongs to the protein kinase superfamily. Ser/Thr protein kinase family.</text>
</comment>
<feature type="non-terminal residue" evidence="18">
    <location>
        <position position="1"/>
    </location>
</feature>
<dbReference type="EnsemblPlants" id="PNT65690">
    <property type="protein sequence ID" value="PNT65690"/>
    <property type="gene ID" value="BRADI_3g00942v3"/>
</dbReference>
<dbReference type="GO" id="GO:0005524">
    <property type="term" value="F:ATP binding"/>
    <property type="evidence" value="ECO:0007669"/>
    <property type="project" value="UniProtKB-UniRule"/>
</dbReference>
<dbReference type="GO" id="GO:0004713">
    <property type="term" value="F:protein tyrosine kinase activity"/>
    <property type="evidence" value="ECO:0007669"/>
    <property type="project" value="InterPro"/>
</dbReference>
<evidence type="ECO:0000256" key="15">
    <source>
        <dbReference type="SAM" id="MobiDB-lite"/>
    </source>
</evidence>
<comment type="similarity">
    <text evidence="2">In the N-terminal section; belongs to the leguminous lectin family.</text>
</comment>
<dbReference type="CDD" id="cd23509">
    <property type="entry name" value="Gnk2-like"/>
    <property type="match status" value="1"/>
</dbReference>
<name>A0A2K2CUI9_BRADI</name>
<evidence type="ECO:0000256" key="6">
    <source>
        <dbReference type="ARBA" id="ARBA00022729"/>
    </source>
</evidence>
<dbReference type="Gene3D" id="1.10.510.10">
    <property type="entry name" value="Transferase(Phosphotransferase) domain 1"/>
    <property type="match status" value="1"/>
</dbReference>
<feature type="region of interest" description="Disordered" evidence="15">
    <location>
        <begin position="111"/>
        <end position="132"/>
    </location>
</feature>
<dbReference type="PANTHER" id="PTHR27007">
    <property type="match status" value="1"/>
</dbReference>
<keyword evidence="13" id="KW-0325">Glycoprotein</keyword>
<feature type="domain" description="Gnk2-homologous" evidence="17">
    <location>
        <begin position="1"/>
        <end position="99"/>
    </location>
</feature>
<evidence type="ECO:0000256" key="14">
    <source>
        <dbReference type="PROSITE-ProRule" id="PRU10141"/>
    </source>
</evidence>
<keyword evidence="5" id="KW-0812">Transmembrane</keyword>
<dbReference type="GO" id="GO:0002229">
    <property type="term" value="P:defense response to oomycetes"/>
    <property type="evidence" value="ECO:0007669"/>
    <property type="project" value="UniProtKB-ARBA"/>
</dbReference>
<dbReference type="PROSITE" id="PS50011">
    <property type="entry name" value="PROTEIN_KINASE_DOM"/>
    <property type="match status" value="1"/>
</dbReference>
<reference evidence="19" key="3">
    <citation type="submission" date="2018-08" db="UniProtKB">
        <authorList>
            <consortium name="EnsemblPlants"/>
        </authorList>
    </citation>
    <scope>IDENTIFICATION</scope>
    <source>
        <strain evidence="19">cv. Bd21</strain>
    </source>
</reference>
<dbReference type="InterPro" id="IPR050528">
    <property type="entry name" value="L-type_Lectin-RKs"/>
</dbReference>
<dbReference type="Gene3D" id="3.30.430.20">
    <property type="entry name" value="Gnk2 domain, C-X8-C-X2-C motif"/>
    <property type="match status" value="1"/>
</dbReference>
<keyword evidence="6" id="KW-0732">Signal</keyword>
<comment type="subcellular location">
    <subcellularLocation>
        <location evidence="1">Cell membrane</location>
        <topology evidence="1">Single-pass type I membrane protein</topology>
    </subcellularLocation>
</comment>
<evidence type="ECO:0000313" key="18">
    <source>
        <dbReference type="EMBL" id="PNT65690.1"/>
    </source>
</evidence>
<keyword evidence="20" id="KW-1185">Reference proteome</keyword>
<dbReference type="InterPro" id="IPR002902">
    <property type="entry name" value="GNK2"/>
</dbReference>
<evidence type="ECO:0000259" key="16">
    <source>
        <dbReference type="PROSITE" id="PS50011"/>
    </source>
</evidence>
<evidence type="ECO:0000313" key="20">
    <source>
        <dbReference type="Proteomes" id="UP000008810"/>
    </source>
</evidence>
<evidence type="ECO:0000256" key="12">
    <source>
        <dbReference type="ARBA" id="ARBA00023170"/>
    </source>
</evidence>
<dbReference type="GO" id="GO:0005886">
    <property type="term" value="C:plasma membrane"/>
    <property type="evidence" value="ECO:0000318"/>
    <property type="project" value="GO_Central"/>
</dbReference>
<evidence type="ECO:0000256" key="10">
    <source>
        <dbReference type="ARBA" id="ARBA00022989"/>
    </source>
</evidence>
<dbReference type="SMART" id="SM00219">
    <property type="entry name" value="TyrKc"/>
    <property type="match status" value="1"/>
</dbReference>
<evidence type="ECO:0000259" key="17">
    <source>
        <dbReference type="PROSITE" id="PS51473"/>
    </source>
</evidence>
<dbReference type="Proteomes" id="UP000008810">
    <property type="component" value="Chromosome 3"/>
</dbReference>
<dbReference type="EMBL" id="CM000882">
    <property type="protein sequence ID" value="PNT65690.1"/>
    <property type="molecule type" value="Genomic_DNA"/>
</dbReference>
<protein>
    <recommendedName>
        <fullName evidence="21">Protein kinase domain-containing protein</fullName>
    </recommendedName>
</protein>
<dbReference type="InterPro" id="IPR008266">
    <property type="entry name" value="Tyr_kinase_AS"/>
</dbReference>
<dbReference type="FunCoup" id="A0A2K2CUI9">
    <property type="interactions" value="63"/>
</dbReference>
<evidence type="ECO:0000256" key="1">
    <source>
        <dbReference type="ARBA" id="ARBA00004251"/>
    </source>
</evidence>
<evidence type="ECO:0000256" key="9">
    <source>
        <dbReference type="ARBA" id="ARBA00022840"/>
    </source>
</evidence>
<dbReference type="Gene3D" id="3.30.200.20">
    <property type="entry name" value="Phosphorylase Kinase, domain 1"/>
    <property type="match status" value="1"/>
</dbReference>
<dbReference type="OrthoDB" id="693672at2759"/>
<evidence type="ECO:0000256" key="13">
    <source>
        <dbReference type="ARBA" id="ARBA00023180"/>
    </source>
</evidence>
<evidence type="ECO:0008006" key="21">
    <source>
        <dbReference type="Google" id="ProtNLM"/>
    </source>
</evidence>
<keyword evidence="7" id="KW-0677">Repeat</keyword>
<evidence type="ECO:0000256" key="3">
    <source>
        <dbReference type="ARBA" id="ARBA00010217"/>
    </source>
</evidence>
<evidence type="ECO:0000256" key="4">
    <source>
        <dbReference type="ARBA" id="ARBA00022475"/>
    </source>
</evidence>
<evidence type="ECO:0000256" key="11">
    <source>
        <dbReference type="ARBA" id="ARBA00023136"/>
    </source>
</evidence>
<sequence length="506" mass="55769">IIYRSSAPSSSAMVYSSKVEDRLQLLTGEAAASPQRFAASSMADDPPYVLMQSTWDLTSDKCKQCLDVLLANASDWFSSTGQGKHKTFSCTVRYSNTSFMVLPFSNGAPAPSAPSTFSNGAPAPSGSLLPPTSSVFASTSRRVKEDVELKEQSCQTLTTVTTQVFVPKSFTYQELAHAISDFTETKKLGEGGFGVVYEGTVPGIEGTVAIKKIKLTWLNEVRGKRDFDNEINIMSKLHHKNILRLLGWCDEGDHLLLIYETMKNGNLEDQLYPKINGATDARINDIDWPERHNVLIGIASGLAYLHTECLKSIVHRDIRPGNVLLDMDFNAKLSDFGLVREISHTQTSHETSTVIGSRSYIEPTFVETGKACAQSDVYSLGVMLLEIVCGEKPIILHDGKNSLIEKVQRCQERNAILEAADKRLKGRRFDDEITRVLELGLMCVHSDRHLRPHIQRLRDSLTQLTAGPWPSAPNGSGADASISNNRQPRADEEAGVTSLLVRRPTL</sequence>
<keyword evidence="11" id="KW-0472">Membrane</keyword>
<gene>
    <name evidence="18" type="ORF">BRADI_3g00942v3</name>
</gene>
<evidence type="ECO:0000256" key="7">
    <source>
        <dbReference type="ARBA" id="ARBA00022737"/>
    </source>
</evidence>